<dbReference type="InterPro" id="IPR036397">
    <property type="entry name" value="RNaseH_sf"/>
</dbReference>
<feature type="domain" description="DNA-directed DNA polymerase family B mitochondria/virus" evidence="11">
    <location>
        <begin position="422"/>
        <end position="874"/>
    </location>
</feature>
<evidence type="ECO:0000256" key="3">
    <source>
        <dbReference type="ARBA" id="ARBA00014385"/>
    </source>
</evidence>
<keyword evidence="8" id="KW-0238">DNA-binding</keyword>
<evidence type="ECO:0000256" key="2">
    <source>
        <dbReference type="ARBA" id="ARBA00012417"/>
    </source>
</evidence>
<dbReference type="InterPro" id="IPR043502">
    <property type="entry name" value="DNA/RNA_pol_sf"/>
</dbReference>
<dbReference type="PANTHER" id="PTHR33568">
    <property type="entry name" value="DNA POLYMERASE"/>
    <property type="match status" value="1"/>
</dbReference>
<comment type="similarity">
    <text evidence="1">Belongs to the DNA polymerase type-B family.</text>
</comment>
<keyword evidence="4" id="KW-0808">Transferase</keyword>
<dbReference type="InterPro" id="IPR004868">
    <property type="entry name" value="DNA-dir_DNA_pol_B_mt/vir"/>
</dbReference>
<accession>A0A0K0PSZ1</accession>
<feature type="region of interest" description="Disordered" evidence="10">
    <location>
        <begin position="1"/>
        <end position="22"/>
    </location>
</feature>
<geneLocation type="mitochondrion" evidence="12"/>
<keyword evidence="5" id="KW-0548">Nucleotidyltransferase</keyword>
<keyword evidence="6" id="KW-0235">DNA replication</keyword>
<organism evidence="12 13">
    <name type="scientific">Sclerotinia sclerotiorum (strain ATCC 18683 / 1980 / Ss-1)</name>
    <name type="common">White mold</name>
    <name type="synonym">Whetzelinia sclerotiorum</name>
    <dbReference type="NCBI Taxonomy" id="665079"/>
    <lineage>
        <taxon>Eukaryota</taxon>
        <taxon>Fungi</taxon>
        <taxon>Dikarya</taxon>
        <taxon>Ascomycota</taxon>
        <taxon>Pezizomycotina</taxon>
        <taxon>Leotiomycetes</taxon>
        <taxon>Helotiales</taxon>
        <taxon>Sclerotiniaceae</taxon>
        <taxon>Sclerotinia</taxon>
    </lineage>
</organism>
<evidence type="ECO:0000256" key="5">
    <source>
        <dbReference type="ARBA" id="ARBA00022695"/>
    </source>
</evidence>
<reference evidence="12 13" key="1">
    <citation type="submission" date="2015-07" db="EMBL/GenBank/DDBJ databases">
        <title>The Genome Sequence of Sclerotinia sclerotiorum 1980 mitochondrion.</title>
        <authorList>
            <consortium name="The Broad Institute Genome Sequencing Platform"/>
            <person name="Cuomo C."/>
            <person name="Chen Z."/>
            <person name="Haas B."/>
            <person name="Koehrsen M."/>
            <person name="Young S.K."/>
            <person name="Zeng Q."/>
            <person name="Alvarado L."/>
            <person name="Berlin A."/>
            <person name="Borenstein D."/>
            <person name="Engels R."/>
            <person name="Freedman E."/>
            <person name="Gellesch M."/>
            <person name="Goldberg J."/>
            <person name="Griggs A."/>
            <person name="Gujja S."/>
            <person name="Heiman D."/>
            <person name="Hepburn T."/>
            <person name="Howarth C."/>
            <person name="Jen D."/>
            <person name="Larson L."/>
            <person name="Lewis B."/>
            <person name="Mehta T."/>
            <person name="Park D."/>
            <person name="Pearson M."/>
            <person name="Roberts A."/>
            <person name="Saif S."/>
            <person name="Shea T."/>
            <person name="Shenoy N."/>
            <person name="Sisk P."/>
            <person name="Stolte C."/>
            <person name="Sykes S."/>
            <person name="Walk T."/>
            <person name="White J."/>
            <person name="Yandava C."/>
            <person name="Dickman M.B."/>
            <person name="Kohn L."/>
            <person name="Rollins J."/>
            <person name="Nusbaum C."/>
            <person name="Birren B."/>
        </authorList>
    </citation>
    <scope>NUCLEOTIDE SEQUENCE [LARGE SCALE GENOMIC DNA]</scope>
    <source>
        <strain evidence="13">ATCC 18683 / 1980 / Ss-1</strain>
    </source>
</reference>
<dbReference type="PIRSF" id="PIRSF006517">
    <property type="entry name" value="DPol_mt_plasmid"/>
    <property type="match status" value="1"/>
</dbReference>
<dbReference type="SUPFAM" id="SSF56672">
    <property type="entry name" value="DNA/RNA polymerases"/>
    <property type="match status" value="1"/>
</dbReference>
<dbReference type="GeneID" id="33195507"/>
<dbReference type="InterPro" id="IPR023211">
    <property type="entry name" value="DNA_pol_palm_dom_sf"/>
</dbReference>
<dbReference type="Gene3D" id="1.10.287.690">
    <property type="entry name" value="Helix hairpin bin"/>
    <property type="match status" value="1"/>
</dbReference>
<evidence type="ECO:0000256" key="1">
    <source>
        <dbReference type="ARBA" id="ARBA00005755"/>
    </source>
</evidence>
<evidence type="ECO:0000259" key="11">
    <source>
        <dbReference type="Pfam" id="PF03175"/>
    </source>
</evidence>
<protein>
    <recommendedName>
        <fullName evidence="3">Probable DNA polymerase</fullName>
        <ecNumber evidence="2">2.7.7.7</ecNumber>
    </recommendedName>
</protein>
<dbReference type="KEGG" id="ssl:SS1G_20041"/>
<evidence type="ECO:0000256" key="6">
    <source>
        <dbReference type="ARBA" id="ARBA00022705"/>
    </source>
</evidence>
<dbReference type="Gene3D" id="3.30.420.10">
    <property type="entry name" value="Ribonuclease H-like superfamily/Ribonuclease H"/>
    <property type="match status" value="1"/>
</dbReference>
<dbReference type="PROSITE" id="PS00116">
    <property type="entry name" value="DNA_POLYMERASE_B"/>
    <property type="match status" value="1"/>
</dbReference>
<dbReference type="EMBL" id="KT283062">
    <property type="protein sequence ID" value="AKQ53331.1"/>
    <property type="molecule type" value="Genomic_DNA"/>
</dbReference>
<evidence type="ECO:0000256" key="8">
    <source>
        <dbReference type="ARBA" id="ARBA00023125"/>
    </source>
</evidence>
<dbReference type="SUPFAM" id="SSF53098">
    <property type="entry name" value="Ribonuclease H-like"/>
    <property type="match status" value="1"/>
</dbReference>
<keyword evidence="12" id="KW-0496">Mitochondrion</keyword>
<evidence type="ECO:0000256" key="10">
    <source>
        <dbReference type="SAM" id="MobiDB-lite"/>
    </source>
</evidence>
<dbReference type="GO" id="GO:0006260">
    <property type="term" value="P:DNA replication"/>
    <property type="evidence" value="ECO:0007669"/>
    <property type="project" value="UniProtKB-KW"/>
</dbReference>
<evidence type="ECO:0000313" key="12">
    <source>
        <dbReference type="EMBL" id="AKQ53331.1"/>
    </source>
</evidence>
<dbReference type="EC" id="2.7.7.7" evidence="2"/>
<dbReference type="InterPro" id="IPR017964">
    <property type="entry name" value="DNA-dir_DNA_pol_B_CS"/>
</dbReference>
<dbReference type="RefSeq" id="YP_009389088.1">
    <property type="nucleotide sequence ID" value="NC_035155.1"/>
</dbReference>
<dbReference type="InParanoid" id="A0A0K0PSZ1"/>
<comment type="catalytic activity">
    <reaction evidence="9">
        <text>DNA(n) + a 2'-deoxyribonucleoside 5'-triphosphate = DNA(n+1) + diphosphate</text>
        <dbReference type="Rhea" id="RHEA:22508"/>
        <dbReference type="Rhea" id="RHEA-COMP:17339"/>
        <dbReference type="Rhea" id="RHEA-COMP:17340"/>
        <dbReference type="ChEBI" id="CHEBI:33019"/>
        <dbReference type="ChEBI" id="CHEBI:61560"/>
        <dbReference type="ChEBI" id="CHEBI:173112"/>
        <dbReference type="EC" id="2.7.7.7"/>
    </reaction>
</comment>
<evidence type="ECO:0000256" key="4">
    <source>
        <dbReference type="ARBA" id="ARBA00022679"/>
    </source>
</evidence>
<dbReference type="Gene3D" id="3.90.1600.10">
    <property type="entry name" value="Palm domain of DNA polymerase"/>
    <property type="match status" value="1"/>
</dbReference>
<dbReference type="InterPro" id="IPR012337">
    <property type="entry name" value="RNaseH-like_sf"/>
</dbReference>
<dbReference type="InterPro" id="IPR015833">
    <property type="entry name" value="DNA-dir_DNA_pol_B_mt_lin_plsmd"/>
</dbReference>
<evidence type="ECO:0000313" key="13">
    <source>
        <dbReference type="Proteomes" id="UP000001312"/>
    </source>
</evidence>
<dbReference type="Proteomes" id="UP000001312">
    <property type="component" value="Mitochondrion MT"/>
</dbReference>
<dbReference type="GO" id="GO:0005739">
    <property type="term" value="C:mitochondrion"/>
    <property type="evidence" value="ECO:0007669"/>
    <property type="project" value="InterPro"/>
</dbReference>
<dbReference type="GO" id="GO:0003677">
    <property type="term" value="F:DNA binding"/>
    <property type="evidence" value="ECO:0007669"/>
    <property type="project" value="UniProtKB-KW"/>
</dbReference>
<gene>
    <name evidence="12" type="ORF">SS1G_20041</name>
</gene>
<evidence type="ECO:0000256" key="7">
    <source>
        <dbReference type="ARBA" id="ARBA00022932"/>
    </source>
</evidence>
<keyword evidence="7" id="KW-0239">DNA-directed DNA polymerase</keyword>
<sequence>MRRAFSSFSLPPPQLVEEEGEKRGKGDNLALSTLCFDAIKTYRLYNKLDITGGNNFIVEQRSFYSTNERKEKFKEFINVNTTPVKTKSKTHQIWIDYINFLWDDFDTFVESLYCSNKLLPNTDFFATIDKKQQHFMFKSMEDIYPFEKLFYKIVDRLSELFREYDNIFEGTCDSVLLEFRQVNVDVTLKISNLDFIKAEHPKVNMTEISRDLSIFGNTLKDVQGSPLNPVVVDGKLVISNTFDVKNPDKFLEEYNVNMTINNKKVYYLVNDSTKFYLIYRMNRPYIISVNMSDEGVDKRFFNFYGDLISKVKDIDNKDGTFKRESRNSTLVYKNDTILSVSRDIDFSPIKMVGKILTNNRKNWLPNSNIGTLDLETYECDGVSCCYALGFYCNEFGQCNTYYIDKGLDSTMLIHTCLNEMLKSKYNKNTFYVHNLGMFDAPFIIKALIDFNKTKEGQNNPYILDITTRNREILELKIKRKVNDRIHTVNIKDSVAILPRDLRSLCKDFEVETEKSFFPYNFCMKDSLFYVEYYNSLFKEEWSLKEECIRYLEKDLISLCQVLVKANRIFHRLFKIQMTDFFTISDEKPIPLVNNKIVWDDIYKSYYGGRVEVFNPFFITDKNPDRKLYYYDVNSLYPYASLKPMPGTKCKYLESFGLPLDLENLFGFFYSKVKSKDNYLGLLPKRTLKGNLTFPPPQLVEEEGEKKGEWYDRYFSEELKFAKDSGYKIDVIKGYNFDSVLDVFLSFVTNVMGIKINAKNPTERTIAKLILNSLIGRFGTGFLKSITKLLDAKPQDLVLKTRIVSGSIEIDADAYLDTFKLEIDKGVCEDFGVDYIKALNTESIEEKSIKGRYQTVSILIASATLSYARIRMTKLMLHILNKGGKIYYTDTDSIVTDYKLEDEFVDKSELGKVKLEHEIKEGYFIADKAYAFIDVSGKLIKKAKGVSSEYLALDDYKNIDYKKGSVVIKPKNILILSTEYYDKRTKIFEKGIWVGTRPTII</sequence>
<dbReference type="AlphaFoldDB" id="A0A0K0PSZ1"/>
<name>A0A0K0PSZ1_SCLS1</name>
<dbReference type="GO" id="GO:0003887">
    <property type="term" value="F:DNA-directed DNA polymerase activity"/>
    <property type="evidence" value="ECO:0007669"/>
    <property type="project" value="UniProtKB-KW"/>
</dbReference>
<keyword evidence="13" id="KW-1185">Reference proteome</keyword>
<proteinExistence type="inferred from homology"/>
<dbReference type="GO" id="GO:0000166">
    <property type="term" value="F:nucleotide binding"/>
    <property type="evidence" value="ECO:0007669"/>
    <property type="project" value="InterPro"/>
</dbReference>
<dbReference type="PANTHER" id="PTHR33568:SF3">
    <property type="entry name" value="DNA-DIRECTED DNA POLYMERASE"/>
    <property type="match status" value="1"/>
</dbReference>
<dbReference type="Pfam" id="PF03175">
    <property type="entry name" value="DNA_pol_B_2"/>
    <property type="match status" value="1"/>
</dbReference>
<evidence type="ECO:0000256" key="9">
    <source>
        <dbReference type="ARBA" id="ARBA00049244"/>
    </source>
</evidence>